<keyword evidence="2" id="KW-1185">Reference proteome</keyword>
<evidence type="ECO:0000313" key="2">
    <source>
        <dbReference type="Proteomes" id="UP000199611"/>
    </source>
</evidence>
<dbReference type="Proteomes" id="UP000199611">
    <property type="component" value="Unassembled WGS sequence"/>
</dbReference>
<name>A0A1I4SVJ0_9BACT</name>
<gene>
    <name evidence="1" type="ORF">SAMN05660836_01188</name>
</gene>
<reference evidence="1 2" key="1">
    <citation type="submission" date="2016-10" db="EMBL/GenBank/DDBJ databases">
        <authorList>
            <person name="de Groot N.N."/>
        </authorList>
    </citation>
    <scope>NUCLEOTIDE SEQUENCE [LARGE SCALE GENOMIC DNA]</scope>
    <source>
        <strain evidence="1 2">DSM 9990</strain>
    </source>
</reference>
<dbReference type="AlphaFoldDB" id="A0A1I4SVJ0"/>
<accession>A0A1I4SVJ0</accession>
<organism evidence="1 2">
    <name type="scientific">Thermodesulforhabdus norvegica</name>
    <dbReference type="NCBI Taxonomy" id="39841"/>
    <lineage>
        <taxon>Bacteria</taxon>
        <taxon>Pseudomonadati</taxon>
        <taxon>Thermodesulfobacteriota</taxon>
        <taxon>Syntrophobacteria</taxon>
        <taxon>Syntrophobacterales</taxon>
        <taxon>Thermodesulforhabdaceae</taxon>
        <taxon>Thermodesulforhabdus</taxon>
    </lineage>
</organism>
<evidence type="ECO:0000313" key="1">
    <source>
        <dbReference type="EMBL" id="SFM68462.1"/>
    </source>
</evidence>
<sequence>MITFDLHKPLVPADGRDITLAIPAVQETETVLDVPGGHRARAVSSIAASNVSVLVLQGGWRRKTVSQNVVAYDVAPISTTDARRGRRNDLAYLYSSPSIMTVGHRWRTADVAQCVLVQDEWRLPSRNRSGIVIRYDAARASEKTILSASAGATMVEPSVTLQHGSCDTVQDTASVSWDSIPAVDHDIRVATATTDIICVGKAVRQSGLNVVEAYRRSHKRILSYVGRVLHDHWTYPPRRYMDVRASIDPSESLVRCLRDWLDRLQYMHRDIAALWGGGEGRVYCWRQYFPPAADDIELAFDEDATPFVPLNDEEVTLAA</sequence>
<proteinExistence type="predicted"/>
<dbReference type="EMBL" id="FOUU01000002">
    <property type="protein sequence ID" value="SFM68462.1"/>
    <property type="molecule type" value="Genomic_DNA"/>
</dbReference>
<protein>
    <submittedName>
        <fullName evidence="1">Uncharacterized protein</fullName>
    </submittedName>
</protein>
<dbReference type="STRING" id="39841.SAMN05660836_01188"/>